<sequence length="136" mass="15498">MGINMAVRHNYNQSAFDSCWSLTNASKMNSKSYTPSSSTSPVSDLARNLKKNMHIKSPSPTEKSRKIKRRVNQICNQISKIKLSSPPQQQQQLQPNMNKHELDSFCQATTVKKGSKRALEHLETLAPRNVRRKLNF</sequence>
<protein>
    <submittedName>
        <fullName evidence="1">Uncharacterized protein</fullName>
    </submittedName>
</protein>
<evidence type="ECO:0000313" key="1">
    <source>
        <dbReference type="EMBL" id="OXU18416.1"/>
    </source>
</evidence>
<evidence type="ECO:0000313" key="2">
    <source>
        <dbReference type="Proteomes" id="UP000215335"/>
    </source>
</evidence>
<dbReference type="EMBL" id="NNAY01004071">
    <property type="protein sequence ID" value="OXU18416.1"/>
    <property type="molecule type" value="Genomic_DNA"/>
</dbReference>
<name>A0A232EJ76_9HYME</name>
<accession>A0A232EJ76</accession>
<dbReference type="AlphaFoldDB" id="A0A232EJ76"/>
<gene>
    <name evidence="1" type="ORF">TSAR_009052</name>
</gene>
<reference evidence="1 2" key="1">
    <citation type="journal article" date="2017" name="Curr. Biol.">
        <title>The Evolution of Venom by Co-option of Single-Copy Genes.</title>
        <authorList>
            <person name="Martinson E.O."/>
            <person name="Mrinalini"/>
            <person name="Kelkar Y.D."/>
            <person name="Chang C.H."/>
            <person name="Werren J.H."/>
        </authorList>
    </citation>
    <scope>NUCLEOTIDE SEQUENCE [LARGE SCALE GENOMIC DNA]</scope>
    <source>
        <strain evidence="1 2">Alberta</strain>
        <tissue evidence="1">Whole body</tissue>
    </source>
</reference>
<proteinExistence type="predicted"/>
<keyword evidence="2" id="KW-1185">Reference proteome</keyword>
<comment type="caution">
    <text evidence="1">The sequence shown here is derived from an EMBL/GenBank/DDBJ whole genome shotgun (WGS) entry which is preliminary data.</text>
</comment>
<organism evidence="1 2">
    <name type="scientific">Trichomalopsis sarcophagae</name>
    <dbReference type="NCBI Taxonomy" id="543379"/>
    <lineage>
        <taxon>Eukaryota</taxon>
        <taxon>Metazoa</taxon>
        <taxon>Ecdysozoa</taxon>
        <taxon>Arthropoda</taxon>
        <taxon>Hexapoda</taxon>
        <taxon>Insecta</taxon>
        <taxon>Pterygota</taxon>
        <taxon>Neoptera</taxon>
        <taxon>Endopterygota</taxon>
        <taxon>Hymenoptera</taxon>
        <taxon>Apocrita</taxon>
        <taxon>Proctotrupomorpha</taxon>
        <taxon>Chalcidoidea</taxon>
        <taxon>Pteromalidae</taxon>
        <taxon>Pteromalinae</taxon>
        <taxon>Trichomalopsis</taxon>
    </lineage>
</organism>
<dbReference type="Proteomes" id="UP000215335">
    <property type="component" value="Unassembled WGS sequence"/>
</dbReference>